<feature type="transmembrane region" description="Helical" evidence="1">
    <location>
        <begin position="113"/>
        <end position="130"/>
    </location>
</feature>
<evidence type="ECO:0000313" key="3">
    <source>
        <dbReference type="Proteomes" id="UP000023430"/>
    </source>
</evidence>
<gene>
    <name evidence="2" type="ORF">RISW2_08440</name>
</gene>
<organism evidence="2 3">
    <name type="scientific">Roseivivax isoporae LMG 25204</name>
    <dbReference type="NCBI Taxonomy" id="1449351"/>
    <lineage>
        <taxon>Bacteria</taxon>
        <taxon>Pseudomonadati</taxon>
        <taxon>Pseudomonadota</taxon>
        <taxon>Alphaproteobacteria</taxon>
        <taxon>Rhodobacterales</taxon>
        <taxon>Roseobacteraceae</taxon>
        <taxon>Roseivivax</taxon>
    </lineage>
</organism>
<dbReference type="RefSeq" id="WP_043772110.1">
    <property type="nucleotide sequence ID" value="NZ_JAME01000020.1"/>
</dbReference>
<keyword evidence="1" id="KW-1133">Transmembrane helix</keyword>
<proteinExistence type="predicted"/>
<keyword evidence="1" id="KW-0812">Transmembrane</keyword>
<accession>X7F672</accession>
<name>X7F672_9RHOB</name>
<keyword evidence="3" id="KW-1185">Reference proteome</keyword>
<feature type="transmembrane region" description="Helical" evidence="1">
    <location>
        <begin position="43"/>
        <end position="69"/>
    </location>
</feature>
<dbReference type="STRING" id="1449351.RISW2_08440"/>
<protein>
    <submittedName>
        <fullName evidence="2">Uncharacterized protein</fullName>
    </submittedName>
</protein>
<dbReference type="EMBL" id="JAME01000020">
    <property type="protein sequence ID" value="ETX28315.1"/>
    <property type="molecule type" value="Genomic_DNA"/>
</dbReference>
<evidence type="ECO:0000313" key="2">
    <source>
        <dbReference type="EMBL" id="ETX28315.1"/>
    </source>
</evidence>
<comment type="caution">
    <text evidence="2">The sequence shown here is derived from an EMBL/GenBank/DDBJ whole genome shotgun (WGS) entry which is preliminary data.</text>
</comment>
<dbReference type="AlphaFoldDB" id="X7F672"/>
<dbReference type="OrthoDB" id="7874179at2"/>
<reference evidence="2 3" key="1">
    <citation type="submission" date="2014-01" db="EMBL/GenBank/DDBJ databases">
        <title>Roseivivax isoporae LMG 25204 Genome Sequencing.</title>
        <authorList>
            <person name="Lai Q."/>
            <person name="Li G."/>
            <person name="Shao Z."/>
        </authorList>
    </citation>
    <scope>NUCLEOTIDE SEQUENCE [LARGE SCALE GENOMIC DNA]</scope>
    <source>
        <strain evidence="2 3">LMG 25204</strain>
    </source>
</reference>
<feature type="transmembrane region" description="Helical" evidence="1">
    <location>
        <begin position="12"/>
        <end position="36"/>
    </location>
</feature>
<evidence type="ECO:0000256" key="1">
    <source>
        <dbReference type="SAM" id="Phobius"/>
    </source>
</evidence>
<sequence>MSSLLDPAPAVLAFLFVKRFVFVEAVTLVALARVLFGRGPARLAAALSVLLGGAATLAVFAPALGFAGGAWFGPVARALNLWNGMAVPLVVSAPLVISAVLPGTERSRAVDAAHFVLLAGLLVLWAATWVA</sequence>
<dbReference type="eggNOG" id="ENOG5031B6A">
    <property type="taxonomic scope" value="Bacteria"/>
</dbReference>
<keyword evidence="1" id="KW-0472">Membrane</keyword>
<feature type="transmembrane region" description="Helical" evidence="1">
    <location>
        <begin position="81"/>
        <end position="101"/>
    </location>
</feature>
<dbReference type="Proteomes" id="UP000023430">
    <property type="component" value="Unassembled WGS sequence"/>
</dbReference>